<evidence type="ECO:0000259" key="9">
    <source>
        <dbReference type="PROSITE" id="PS50109"/>
    </source>
</evidence>
<evidence type="ECO:0000256" key="8">
    <source>
        <dbReference type="SAM" id="Phobius"/>
    </source>
</evidence>
<feature type="transmembrane region" description="Helical" evidence="8">
    <location>
        <begin position="128"/>
        <end position="145"/>
    </location>
</feature>
<dbReference type="InterPro" id="IPR004358">
    <property type="entry name" value="Sig_transdc_His_kin-like_C"/>
</dbReference>
<evidence type="ECO:0000256" key="3">
    <source>
        <dbReference type="ARBA" id="ARBA00012438"/>
    </source>
</evidence>
<evidence type="ECO:0000313" key="10">
    <source>
        <dbReference type="EMBL" id="MDQ0152260.1"/>
    </source>
</evidence>
<name>A0AAE4AKQ0_9FIRM</name>
<dbReference type="SUPFAM" id="SSF55874">
    <property type="entry name" value="ATPase domain of HSP90 chaperone/DNA topoisomerase II/histidine kinase"/>
    <property type="match status" value="1"/>
</dbReference>
<dbReference type="Pfam" id="PF02518">
    <property type="entry name" value="HATPase_c"/>
    <property type="match status" value="1"/>
</dbReference>
<dbReference type="InterPro" id="IPR050351">
    <property type="entry name" value="BphY/WalK/GraS-like"/>
</dbReference>
<dbReference type="Gene3D" id="3.30.565.10">
    <property type="entry name" value="Histidine kinase-like ATPase, C-terminal domain"/>
    <property type="match status" value="1"/>
</dbReference>
<sequence>MGRGIRRRYYGYEIQCNLNLLLWGCALIVLGLLGTAVLTEKFLGIYRGLQEVLLFGHAASLFIVSIKAVAVRGVQKFPLYIGAFFLHEGIRIEKRNRRSFGCTFVFTLLLMLLFRWLIFQLYRRSCEWGISSFVIWVLLLTILYLKLSYTRVFHRLMMLFCLLMSIQWLEVAPALTHYGFGLEGIEAEIKMVAGILGVQKALHYFALWMSGSCFFSAAIQFQALRWANRQSFLYASKRETEQRQYQTRLKEMKQKHRSELQLMIHHLKTPLSAAQGLLDLTALLPADDVRSHEYIRRAASVMKSMNQTISLCLHENQVGIFTTAELMETVLGLQMAGHTKELIEYQNISPKEEIRGNKLQLAHAVHNIVENAIQAVDKQSGKIYICVKAKDRYIQISVRDNGTGISEREQHFIFKPGYSGHHSSGMGLPVMRQIIDQHGGWIAVKSTLGEYTEFKIYLKGQDSKDAEEENTCA</sequence>
<keyword evidence="5" id="KW-0808">Transferase</keyword>
<evidence type="ECO:0000256" key="6">
    <source>
        <dbReference type="ARBA" id="ARBA00022777"/>
    </source>
</evidence>
<organism evidence="10 11">
    <name type="scientific">Moryella indoligenes</name>
    <dbReference type="NCBI Taxonomy" id="371674"/>
    <lineage>
        <taxon>Bacteria</taxon>
        <taxon>Bacillati</taxon>
        <taxon>Bacillota</taxon>
        <taxon>Clostridia</taxon>
        <taxon>Lachnospirales</taxon>
        <taxon>Lachnospiraceae</taxon>
        <taxon>Moryella</taxon>
    </lineage>
</organism>
<feature type="transmembrane region" description="Helical" evidence="8">
    <location>
        <begin position="100"/>
        <end position="122"/>
    </location>
</feature>
<feature type="transmembrane region" description="Helical" evidence="8">
    <location>
        <begin position="20"/>
        <end position="39"/>
    </location>
</feature>
<dbReference type="GO" id="GO:0005886">
    <property type="term" value="C:plasma membrane"/>
    <property type="evidence" value="ECO:0007669"/>
    <property type="project" value="TreeGrafter"/>
</dbReference>
<keyword evidence="7" id="KW-0902">Two-component regulatory system</keyword>
<evidence type="ECO:0000256" key="4">
    <source>
        <dbReference type="ARBA" id="ARBA00022553"/>
    </source>
</evidence>
<keyword evidence="8" id="KW-1133">Transmembrane helix</keyword>
<dbReference type="EMBL" id="JAUSTO010000004">
    <property type="protein sequence ID" value="MDQ0152260.1"/>
    <property type="molecule type" value="Genomic_DNA"/>
</dbReference>
<evidence type="ECO:0000313" key="11">
    <source>
        <dbReference type="Proteomes" id="UP001241537"/>
    </source>
</evidence>
<dbReference type="InterPro" id="IPR036890">
    <property type="entry name" value="HATPase_C_sf"/>
</dbReference>
<dbReference type="PANTHER" id="PTHR45453">
    <property type="entry name" value="PHOSPHATE REGULON SENSOR PROTEIN PHOR"/>
    <property type="match status" value="1"/>
</dbReference>
<keyword evidence="8" id="KW-0812">Transmembrane</keyword>
<dbReference type="PANTHER" id="PTHR45453:SF1">
    <property type="entry name" value="PHOSPHATE REGULON SENSOR PROTEIN PHOR"/>
    <property type="match status" value="1"/>
</dbReference>
<evidence type="ECO:0000256" key="2">
    <source>
        <dbReference type="ARBA" id="ARBA00004370"/>
    </source>
</evidence>
<dbReference type="AlphaFoldDB" id="A0AAE4AKQ0"/>
<feature type="transmembrane region" description="Helical" evidence="8">
    <location>
        <begin position="201"/>
        <end position="221"/>
    </location>
</feature>
<dbReference type="EC" id="2.7.13.3" evidence="3"/>
<keyword evidence="6 10" id="KW-0418">Kinase</keyword>
<keyword evidence="8" id="KW-0472">Membrane</keyword>
<dbReference type="PROSITE" id="PS50109">
    <property type="entry name" value="HIS_KIN"/>
    <property type="match status" value="1"/>
</dbReference>
<comment type="subcellular location">
    <subcellularLocation>
        <location evidence="2">Membrane</location>
    </subcellularLocation>
</comment>
<dbReference type="CDD" id="cd00082">
    <property type="entry name" value="HisKA"/>
    <property type="match status" value="1"/>
</dbReference>
<dbReference type="SMART" id="SM00387">
    <property type="entry name" value="HATPase_c"/>
    <property type="match status" value="1"/>
</dbReference>
<keyword evidence="4" id="KW-0597">Phosphoprotein</keyword>
<comment type="caution">
    <text evidence="10">The sequence shown here is derived from an EMBL/GenBank/DDBJ whole genome shotgun (WGS) entry which is preliminary data.</text>
</comment>
<protein>
    <recommendedName>
        <fullName evidence="3">histidine kinase</fullName>
        <ecNumber evidence="3">2.7.13.3</ecNumber>
    </recommendedName>
</protein>
<dbReference type="PRINTS" id="PR00344">
    <property type="entry name" value="BCTRLSENSOR"/>
</dbReference>
<dbReference type="GO" id="GO:0004721">
    <property type="term" value="F:phosphoprotein phosphatase activity"/>
    <property type="evidence" value="ECO:0007669"/>
    <property type="project" value="TreeGrafter"/>
</dbReference>
<dbReference type="Proteomes" id="UP001241537">
    <property type="component" value="Unassembled WGS sequence"/>
</dbReference>
<dbReference type="InterPro" id="IPR003594">
    <property type="entry name" value="HATPase_dom"/>
</dbReference>
<keyword evidence="11" id="KW-1185">Reference proteome</keyword>
<evidence type="ECO:0000256" key="7">
    <source>
        <dbReference type="ARBA" id="ARBA00023012"/>
    </source>
</evidence>
<evidence type="ECO:0000256" key="5">
    <source>
        <dbReference type="ARBA" id="ARBA00022679"/>
    </source>
</evidence>
<proteinExistence type="predicted"/>
<accession>A0AAE4AKQ0</accession>
<comment type="catalytic activity">
    <reaction evidence="1">
        <text>ATP + protein L-histidine = ADP + protein N-phospho-L-histidine.</text>
        <dbReference type="EC" id="2.7.13.3"/>
    </reaction>
</comment>
<dbReference type="GO" id="GO:0016036">
    <property type="term" value="P:cellular response to phosphate starvation"/>
    <property type="evidence" value="ECO:0007669"/>
    <property type="project" value="TreeGrafter"/>
</dbReference>
<dbReference type="InterPro" id="IPR003661">
    <property type="entry name" value="HisK_dim/P_dom"/>
</dbReference>
<evidence type="ECO:0000256" key="1">
    <source>
        <dbReference type="ARBA" id="ARBA00000085"/>
    </source>
</evidence>
<feature type="domain" description="Histidine kinase" evidence="9">
    <location>
        <begin position="262"/>
        <end position="462"/>
    </location>
</feature>
<feature type="transmembrane region" description="Helical" evidence="8">
    <location>
        <begin position="51"/>
        <end position="70"/>
    </location>
</feature>
<dbReference type="GO" id="GO:0000155">
    <property type="term" value="F:phosphorelay sensor kinase activity"/>
    <property type="evidence" value="ECO:0007669"/>
    <property type="project" value="InterPro"/>
</dbReference>
<reference evidence="10" key="1">
    <citation type="submission" date="2023-07" db="EMBL/GenBank/DDBJ databases">
        <title>Genomic Encyclopedia of Type Strains, Phase IV (KMG-IV): sequencing the most valuable type-strain genomes for metagenomic binning, comparative biology and taxonomic classification.</title>
        <authorList>
            <person name="Goeker M."/>
        </authorList>
    </citation>
    <scope>NUCLEOTIDE SEQUENCE</scope>
    <source>
        <strain evidence="10">DSM 19659</strain>
    </source>
</reference>
<dbReference type="InterPro" id="IPR005467">
    <property type="entry name" value="His_kinase_dom"/>
</dbReference>
<gene>
    <name evidence="10" type="ORF">J2S20_000945</name>
</gene>